<accession>A0A833WFF9</accession>
<evidence type="ECO:0000256" key="1">
    <source>
        <dbReference type="SAM" id="Phobius"/>
    </source>
</evidence>
<evidence type="ECO:0008006" key="5">
    <source>
        <dbReference type="Google" id="ProtNLM"/>
    </source>
</evidence>
<proteinExistence type="predicted"/>
<evidence type="ECO:0000313" key="3">
    <source>
        <dbReference type="EMBL" id="KAF4131777.1"/>
    </source>
</evidence>
<organism evidence="2 4">
    <name type="scientific">Phytophthora infestans</name>
    <name type="common">Potato late blight agent</name>
    <name type="synonym">Botrytis infestans</name>
    <dbReference type="NCBI Taxonomy" id="4787"/>
    <lineage>
        <taxon>Eukaryota</taxon>
        <taxon>Sar</taxon>
        <taxon>Stramenopiles</taxon>
        <taxon>Oomycota</taxon>
        <taxon>Peronosporomycetes</taxon>
        <taxon>Peronosporales</taxon>
        <taxon>Peronosporaceae</taxon>
        <taxon>Phytophthora</taxon>
    </lineage>
</organism>
<dbReference type="Proteomes" id="UP000602510">
    <property type="component" value="Unassembled WGS sequence"/>
</dbReference>
<keyword evidence="1" id="KW-0472">Membrane</keyword>
<dbReference type="AlphaFoldDB" id="A0A833WFF9"/>
<feature type="transmembrane region" description="Helical" evidence="1">
    <location>
        <begin position="364"/>
        <end position="382"/>
    </location>
</feature>
<feature type="transmembrane region" description="Helical" evidence="1">
    <location>
        <begin position="527"/>
        <end position="550"/>
    </location>
</feature>
<feature type="transmembrane region" description="Helical" evidence="1">
    <location>
        <begin position="90"/>
        <end position="110"/>
    </location>
</feature>
<dbReference type="EMBL" id="WSZM01000149">
    <property type="protein sequence ID" value="KAF4040248.1"/>
    <property type="molecule type" value="Genomic_DNA"/>
</dbReference>
<sequence length="551" mass="60757">MTSLVPKLASSRIAPTRPSFSSSVAPLRPSFTSSVAPDQPIRDAIISKSAITLLPQAEHTQLYRYSSHLRLQLQWRPAAKLQLLMFRNTIGCVIAAVLANGCFYTGNIFSLKLSKNQSQQEFLMATLVWTAIVHAIKMTAAYLPSMMTQRIGGRPDYKPSLFFCLKKLVKGTIPYFVVSLSGMVGTGLLIQNTSLMKHLLRYKLHFYIGVLVNMVFTAGIAIAAKDIYEKETNQNHGGRGMVGEISGSTVILSGTSQTHQVQKSTTFWREYIAHFPIAILMTIGGAFVHVVSWYGVLNQGTLVIMSFTMVGVALKLAIQEAAKYYILKKKIRGIRTMCLLVGLPTVLIDTQSRIVLLGTQTNSFLVAGTCAMAVAELCLRAGKAAYVARAIRRRATAVEAEILELSASSKQSETRSAASLKLELDLWKRQIISYHTAELTADMYAEYIAIGCSQSIIFWWSGHPFYPALQLDTSGVMSPEDVANWGLNQVAMLGFQFVVEIFVDYVCVVVEMATGINFARIESRSTFLGVVFMMMAVLNINISSLVYLSLQ</sequence>
<reference evidence="2" key="1">
    <citation type="submission" date="2020-04" db="EMBL/GenBank/DDBJ databases">
        <title>Hybrid Assembly of Korean Phytophthora infestans isolates.</title>
        <authorList>
            <person name="Prokchorchik M."/>
            <person name="Lee Y."/>
            <person name="Seo J."/>
            <person name="Cho J.-H."/>
            <person name="Park Y.-E."/>
            <person name="Jang D.-C."/>
            <person name="Im J.-S."/>
            <person name="Choi J.-G."/>
            <person name="Park H.-J."/>
            <person name="Lee G.-B."/>
            <person name="Lee Y.-G."/>
            <person name="Hong S.-Y."/>
            <person name="Cho K."/>
            <person name="Sohn K.H."/>
        </authorList>
    </citation>
    <scope>NUCLEOTIDE SEQUENCE</scope>
    <source>
        <strain evidence="2">KR_1_A1</strain>
        <strain evidence="3">KR_2_A2</strain>
    </source>
</reference>
<evidence type="ECO:0000313" key="4">
    <source>
        <dbReference type="Proteomes" id="UP000602510"/>
    </source>
</evidence>
<feature type="transmembrane region" description="Helical" evidence="1">
    <location>
        <begin position="173"/>
        <end position="192"/>
    </location>
</feature>
<feature type="transmembrane region" description="Helical" evidence="1">
    <location>
        <begin position="300"/>
        <end position="318"/>
    </location>
</feature>
<dbReference type="EMBL" id="JAACNO010002676">
    <property type="protein sequence ID" value="KAF4131777.1"/>
    <property type="molecule type" value="Genomic_DNA"/>
</dbReference>
<gene>
    <name evidence="2" type="ORF">GN244_ATG07435</name>
    <name evidence="3" type="ORF">GN958_ATG19034</name>
</gene>
<protein>
    <recommendedName>
        <fullName evidence="5">Transmembrane protein</fullName>
    </recommendedName>
</protein>
<keyword evidence="1" id="KW-1133">Transmembrane helix</keyword>
<feature type="transmembrane region" description="Helical" evidence="1">
    <location>
        <begin position="204"/>
        <end position="224"/>
    </location>
</feature>
<comment type="caution">
    <text evidence="2">The sequence shown here is derived from an EMBL/GenBank/DDBJ whole genome shotgun (WGS) entry which is preliminary data.</text>
</comment>
<feature type="transmembrane region" description="Helical" evidence="1">
    <location>
        <begin position="271"/>
        <end position="294"/>
    </location>
</feature>
<dbReference type="Proteomes" id="UP000704712">
    <property type="component" value="Unassembled WGS sequence"/>
</dbReference>
<evidence type="ECO:0000313" key="2">
    <source>
        <dbReference type="EMBL" id="KAF4040248.1"/>
    </source>
</evidence>
<feature type="transmembrane region" description="Helical" evidence="1">
    <location>
        <begin position="122"/>
        <end position="143"/>
    </location>
</feature>
<keyword evidence="4" id="KW-1185">Reference proteome</keyword>
<keyword evidence="1" id="KW-0812">Transmembrane</keyword>
<name>A0A833WFF9_PHYIN</name>